<keyword evidence="3" id="KW-1185">Reference proteome</keyword>
<evidence type="ECO:0000313" key="3">
    <source>
        <dbReference type="Proteomes" id="UP000278351"/>
    </source>
</evidence>
<dbReference type="AlphaFoldDB" id="A0A3N4PXI0"/>
<accession>A0A3N4PXI0</accession>
<dbReference type="Pfam" id="PF00027">
    <property type="entry name" value="cNMP_binding"/>
    <property type="match status" value="1"/>
</dbReference>
<gene>
    <name evidence="2" type="ORF">EGT74_07850</name>
</gene>
<dbReference type="InterPro" id="IPR018490">
    <property type="entry name" value="cNMP-bd_dom_sf"/>
</dbReference>
<dbReference type="InterPro" id="IPR014710">
    <property type="entry name" value="RmlC-like_jellyroll"/>
</dbReference>
<dbReference type="SUPFAM" id="SSF51206">
    <property type="entry name" value="cAMP-binding domain-like"/>
    <property type="match status" value="1"/>
</dbReference>
<reference evidence="2 3" key="1">
    <citation type="submission" date="2018-11" db="EMBL/GenBank/DDBJ databases">
        <title>Chitinophaga lutea sp.nov., isolate from arsenic contaminated soil.</title>
        <authorList>
            <person name="Zong Y."/>
        </authorList>
    </citation>
    <scope>NUCLEOTIDE SEQUENCE [LARGE SCALE GENOMIC DNA]</scope>
    <source>
        <strain evidence="2 3">ZY74</strain>
    </source>
</reference>
<evidence type="ECO:0000313" key="2">
    <source>
        <dbReference type="EMBL" id="RPE13422.1"/>
    </source>
</evidence>
<dbReference type="OrthoDB" id="680421at2"/>
<dbReference type="InterPro" id="IPR000595">
    <property type="entry name" value="cNMP-bd_dom"/>
</dbReference>
<comment type="caution">
    <text evidence="2">The sequence shown here is derived from an EMBL/GenBank/DDBJ whole genome shotgun (WGS) entry which is preliminary data.</text>
</comment>
<evidence type="ECO:0000259" key="1">
    <source>
        <dbReference type="Pfam" id="PF00027"/>
    </source>
</evidence>
<sequence>MKQFSDAETDAMYANMFALFNQIEPVSPTLENDIRQQTEVVFFRKKSIILELGKICRHCYFGMKGLVRGYYVSDEGEDITSWFMKERDVIISVKSFFRQVPSREVLETLEDTVCISLEYERLKALYRKYPAFNNIGRELTEEYYIQMETRAISLRMDDAKVRYDKLLEMHPDIVSRVPLQYIASYLGIDAATLSRVRSGKYPSKKQRIF</sequence>
<dbReference type="Proteomes" id="UP000278351">
    <property type="component" value="Unassembled WGS sequence"/>
</dbReference>
<name>A0A3N4PXI0_9BACT</name>
<dbReference type="CDD" id="cd00038">
    <property type="entry name" value="CAP_ED"/>
    <property type="match status" value="1"/>
</dbReference>
<organism evidence="2 3">
    <name type="scientific">Chitinophaga lutea</name>
    <dbReference type="NCBI Taxonomy" id="2488634"/>
    <lineage>
        <taxon>Bacteria</taxon>
        <taxon>Pseudomonadati</taxon>
        <taxon>Bacteroidota</taxon>
        <taxon>Chitinophagia</taxon>
        <taxon>Chitinophagales</taxon>
        <taxon>Chitinophagaceae</taxon>
        <taxon>Chitinophaga</taxon>
    </lineage>
</organism>
<dbReference type="Gene3D" id="2.60.120.10">
    <property type="entry name" value="Jelly Rolls"/>
    <property type="match status" value="1"/>
</dbReference>
<dbReference type="EMBL" id="RPDH01000001">
    <property type="protein sequence ID" value="RPE13422.1"/>
    <property type="molecule type" value="Genomic_DNA"/>
</dbReference>
<dbReference type="RefSeq" id="WP_123845940.1">
    <property type="nucleotide sequence ID" value="NZ_RPDH01000001.1"/>
</dbReference>
<feature type="domain" description="Cyclic nucleotide-binding" evidence="1">
    <location>
        <begin position="41"/>
        <end position="129"/>
    </location>
</feature>
<proteinExistence type="predicted"/>
<protein>
    <submittedName>
        <fullName evidence="2">Crp/Fnr family transcriptional regulator</fullName>
    </submittedName>
</protein>